<dbReference type="Proteomes" id="UP000693970">
    <property type="component" value="Unassembled WGS sequence"/>
</dbReference>
<feature type="domain" description="Tyrosine specific protein phosphatases" evidence="3">
    <location>
        <begin position="247"/>
        <end position="323"/>
    </location>
</feature>
<dbReference type="InterPro" id="IPR014020">
    <property type="entry name" value="Tensin_C2-dom"/>
</dbReference>
<reference evidence="6" key="1">
    <citation type="journal article" date="2021" name="Sci. Rep.">
        <title>Diploid genomic architecture of Nitzschia inconspicua, an elite biomass production diatom.</title>
        <authorList>
            <person name="Oliver A."/>
            <person name="Podell S."/>
            <person name="Pinowska A."/>
            <person name="Traller J.C."/>
            <person name="Smith S.R."/>
            <person name="McClure R."/>
            <person name="Beliaev A."/>
            <person name="Bohutskyi P."/>
            <person name="Hill E.A."/>
            <person name="Rabines A."/>
            <person name="Zheng H."/>
            <person name="Allen L.Z."/>
            <person name="Kuo A."/>
            <person name="Grigoriev I.V."/>
            <person name="Allen A.E."/>
            <person name="Hazlebeck D."/>
            <person name="Allen E.E."/>
        </authorList>
    </citation>
    <scope>NUCLEOTIDE SEQUENCE</scope>
    <source>
        <strain evidence="6">Hildebrandi</strain>
    </source>
</reference>
<feature type="compositionally biased region" description="Basic and acidic residues" evidence="2">
    <location>
        <begin position="576"/>
        <end position="595"/>
    </location>
</feature>
<feature type="region of interest" description="Disordered" evidence="2">
    <location>
        <begin position="553"/>
        <end position="595"/>
    </location>
</feature>
<evidence type="ECO:0000259" key="4">
    <source>
        <dbReference type="PROSITE" id="PS51181"/>
    </source>
</evidence>
<feature type="region of interest" description="Disordered" evidence="2">
    <location>
        <begin position="644"/>
        <end position="749"/>
    </location>
</feature>
<evidence type="ECO:0000313" key="7">
    <source>
        <dbReference type="Proteomes" id="UP000693970"/>
    </source>
</evidence>
<dbReference type="GO" id="GO:0016314">
    <property type="term" value="F:phosphatidylinositol-3,4,5-trisphosphate 3-phosphatase activity"/>
    <property type="evidence" value="ECO:0007669"/>
    <property type="project" value="TreeGrafter"/>
</dbReference>
<dbReference type="InterPro" id="IPR029023">
    <property type="entry name" value="Tensin_phosphatase"/>
</dbReference>
<dbReference type="AlphaFoldDB" id="A0A9K3KSU8"/>
<keyword evidence="7" id="KW-1185">Reference proteome</keyword>
<evidence type="ECO:0000256" key="1">
    <source>
        <dbReference type="ARBA" id="ARBA00022801"/>
    </source>
</evidence>
<feature type="compositionally biased region" description="Acidic residues" evidence="2">
    <location>
        <begin position="708"/>
        <end position="749"/>
    </location>
</feature>
<accession>A0A9K3KSU8</accession>
<feature type="domain" description="Phosphatase tensin-type" evidence="4">
    <location>
        <begin position="159"/>
        <end position="335"/>
    </location>
</feature>
<feature type="compositionally biased region" description="Polar residues" evidence="2">
    <location>
        <begin position="662"/>
        <end position="686"/>
    </location>
</feature>
<gene>
    <name evidence="6" type="ORF">IV203_011981</name>
</gene>
<dbReference type="InterPro" id="IPR051281">
    <property type="entry name" value="Dual-spec_lipid-protein_phosph"/>
</dbReference>
<evidence type="ECO:0000259" key="3">
    <source>
        <dbReference type="PROSITE" id="PS50056"/>
    </source>
</evidence>
<dbReference type="Pfam" id="PF10409">
    <property type="entry name" value="PTEN_C2"/>
    <property type="match status" value="1"/>
</dbReference>
<dbReference type="OrthoDB" id="16692at2759"/>
<proteinExistence type="predicted"/>
<dbReference type="InterPro" id="IPR000387">
    <property type="entry name" value="Tyr_Pase_dom"/>
</dbReference>
<dbReference type="PROSITE" id="PS51181">
    <property type="entry name" value="PPASE_TENSIN"/>
    <property type="match status" value="1"/>
</dbReference>
<feature type="domain" description="C2 tensin-type" evidence="5">
    <location>
        <begin position="339"/>
        <end position="492"/>
    </location>
</feature>
<evidence type="ECO:0000259" key="5">
    <source>
        <dbReference type="PROSITE" id="PS51182"/>
    </source>
</evidence>
<dbReference type="CDD" id="cd14497">
    <property type="entry name" value="PTP_PTEN-like"/>
    <property type="match status" value="1"/>
</dbReference>
<dbReference type="PANTHER" id="PTHR12305:SF94">
    <property type="entry name" value="PHOSPHATIDYLINOSITOL-3,4,5-TRISPHOSPHATE 3-PHOSPHATASE"/>
    <property type="match status" value="1"/>
</dbReference>
<sequence length="749" mass="82678">MWSQWTEKAKKALEETTEALSAAERRASESVTNALERTGDVITQAATKSTTPSSKKTVDEAAFDQAIDSAEKELAESNKNTTADNLNSSHLPQIPAIDKVKMMNLWSTVVESTIQAAEATKLATKEAIDATKEVVETSRTNIERQFLKKGFYKRDPRLPLDAEALRDAEVVYITDRIITMSHPATPSKSNPSITAERKLAAVGHLLHRRHDGRFLVWNLSEVEYDISVLDDQVLTFSFPGSPSPPLGLLLKILVSMENWMKADERNVAVVHCLTGKGRSSTVLAAFLSWMGEAGFGDVNEALAYIANCKQMKPEDLTIPSQRRYAQYMNNMMDGVRPSQPPLMLKRIIMSEAPRFAKGPARDVHVDKDDGKAPDEEQLMGCAPYLQIFKAGKLIFTSAATLHVQQSEEELPFVQVMDGTVPFNIGEIIQGDILIRCRHLTFNKKRVSMFRAAFHTGYVPPNVLRITKSQLDGACDDRRYPDSFFLDLIFEKVDTETVAKHLKEYGGEEETDPDKELADKKGKGGAVVKASKFDSMLQGDSRFWDVINQKKQEHLKQASDDPLWGPTVGRRRGGGTNKEDSKRKDQGAQTKERTHMETFSIGHELDFLPTEEESAPVRDSLMDALNALDEDDAAHHEADTEEIVFGSAASNSSEPVFVEDESTPASEATGTGQASTIQTNPEIQTVGTKGETKGADASNGQTAEKSASDDIDDMDALLASADEDFGDLDLDGFDDDDDDELEDLESMLKT</sequence>
<keyword evidence="1" id="KW-0378">Hydrolase</keyword>
<dbReference type="PANTHER" id="PTHR12305">
    <property type="entry name" value="PHOSPHATASE WITH HOMOLOGY TO TENSIN"/>
    <property type="match status" value="1"/>
</dbReference>
<dbReference type="PROSITE" id="PS50056">
    <property type="entry name" value="TYR_PHOSPHATASE_2"/>
    <property type="match status" value="1"/>
</dbReference>
<dbReference type="SMART" id="SM01326">
    <property type="entry name" value="PTEN_C2"/>
    <property type="match status" value="1"/>
</dbReference>
<protein>
    <submittedName>
        <fullName evidence="6">C2 domain containing protein</fullName>
    </submittedName>
</protein>
<evidence type="ECO:0000256" key="2">
    <source>
        <dbReference type="SAM" id="MobiDB-lite"/>
    </source>
</evidence>
<organism evidence="6 7">
    <name type="scientific">Nitzschia inconspicua</name>
    <dbReference type="NCBI Taxonomy" id="303405"/>
    <lineage>
        <taxon>Eukaryota</taxon>
        <taxon>Sar</taxon>
        <taxon>Stramenopiles</taxon>
        <taxon>Ochrophyta</taxon>
        <taxon>Bacillariophyta</taxon>
        <taxon>Bacillariophyceae</taxon>
        <taxon>Bacillariophycidae</taxon>
        <taxon>Bacillariales</taxon>
        <taxon>Bacillariaceae</taxon>
        <taxon>Nitzschia</taxon>
    </lineage>
</organism>
<dbReference type="PROSITE" id="PS00383">
    <property type="entry name" value="TYR_PHOSPHATASE_1"/>
    <property type="match status" value="1"/>
</dbReference>
<reference evidence="6" key="2">
    <citation type="submission" date="2021-04" db="EMBL/GenBank/DDBJ databases">
        <authorList>
            <person name="Podell S."/>
        </authorList>
    </citation>
    <scope>NUCLEOTIDE SEQUENCE</scope>
    <source>
        <strain evidence="6">Hildebrandi</strain>
    </source>
</reference>
<name>A0A9K3KSU8_9STRA</name>
<dbReference type="EMBL" id="JAGRRH010000019">
    <property type="protein sequence ID" value="KAG7349384.1"/>
    <property type="molecule type" value="Genomic_DNA"/>
</dbReference>
<dbReference type="InterPro" id="IPR016130">
    <property type="entry name" value="Tyr_Pase_AS"/>
</dbReference>
<comment type="caution">
    <text evidence="6">The sequence shown here is derived from an EMBL/GenBank/DDBJ whole genome shotgun (WGS) entry which is preliminary data.</text>
</comment>
<evidence type="ECO:0000313" key="6">
    <source>
        <dbReference type="EMBL" id="KAG7349384.1"/>
    </source>
</evidence>
<dbReference type="PROSITE" id="PS51182">
    <property type="entry name" value="C2_TENSIN"/>
    <property type="match status" value="1"/>
</dbReference>
<feature type="region of interest" description="Disordered" evidence="2">
    <location>
        <begin position="16"/>
        <end position="59"/>
    </location>
</feature>
<dbReference type="GO" id="GO:0005829">
    <property type="term" value="C:cytosol"/>
    <property type="evidence" value="ECO:0007669"/>
    <property type="project" value="TreeGrafter"/>
</dbReference>